<dbReference type="Pfam" id="PF13456">
    <property type="entry name" value="RVT_3"/>
    <property type="match status" value="1"/>
</dbReference>
<dbReference type="GO" id="GO:0004523">
    <property type="term" value="F:RNA-DNA hybrid ribonuclease activity"/>
    <property type="evidence" value="ECO:0007669"/>
    <property type="project" value="InterPro"/>
</dbReference>
<keyword evidence="3" id="KW-1185">Reference proteome</keyword>
<dbReference type="CDD" id="cd06222">
    <property type="entry name" value="RNase_H_like"/>
    <property type="match status" value="1"/>
</dbReference>
<dbReference type="InterPro" id="IPR044730">
    <property type="entry name" value="RNase_H-like_dom_plant"/>
</dbReference>
<dbReference type="PANTHER" id="PTHR47723:SF19">
    <property type="entry name" value="POLYNUCLEOTIDYL TRANSFERASE, RIBONUCLEASE H-LIKE SUPERFAMILY PROTEIN"/>
    <property type="match status" value="1"/>
</dbReference>
<dbReference type="AlphaFoldDB" id="A0AAP0F1Q8"/>
<name>A0AAP0F1Q8_9MAGN</name>
<protein>
    <recommendedName>
        <fullName evidence="1">RNase H type-1 domain-containing protein</fullName>
    </recommendedName>
</protein>
<dbReference type="EMBL" id="JBBNAG010000010">
    <property type="protein sequence ID" value="KAK9100848.1"/>
    <property type="molecule type" value="Genomic_DNA"/>
</dbReference>
<evidence type="ECO:0000313" key="2">
    <source>
        <dbReference type="EMBL" id="KAK9100848.1"/>
    </source>
</evidence>
<comment type="caution">
    <text evidence="2">The sequence shown here is derived from an EMBL/GenBank/DDBJ whole genome shotgun (WGS) entry which is preliminary data.</text>
</comment>
<dbReference type="GO" id="GO:0003676">
    <property type="term" value="F:nucleic acid binding"/>
    <property type="evidence" value="ECO:0007669"/>
    <property type="project" value="InterPro"/>
</dbReference>
<dbReference type="Proteomes" id="UP001419268">
    <property type="component" value="Unassembled WGS sequence"/>
</dbReference>
<evidence type="ECO:0000313" key="3">
    <source>
        <dbReference type="Proteomes" id="UP001419268"/>
    </source>
</evidence>
<accession>A0AAP0F1Q8</accession>
<dbReference type="InterPro" id="IPR002156">
    <property type="entry name" value="RNaseH_domain"/>
</dbReference>
<dbReference type="InterPro" id="IPR036397">
    <property type="entry name" value="RNaseH_sf"/>
</dbReference>
<evidence type="ECO:0000259" key="1">
    <source>
        <dbReference type="Pfam" id="PF13456"/>
    </source>
</evidence>
<gene>
    <name evidence="2" type="ORF">Scep_024278</name>
</gene>
<sequence length="94" mass="10479">MNGTPRSSERRPEKWKPPQANYLKMNVDASVRAGTKGCGISGVFRDKSGSIHVAFIEYIDDPFSIDLAEIWAMKRGIEIAQELDLHISEVESDA</sequence>
<dbReference type="InterPro" id="IPR053151">
    <property type="entry name" value="RNase_H-like"/>
</dbReference>
<dbReference type="PANTHER" id="PTHR47723">
    <property type="entry name" value="OS05G0353850 PROTEIN"/>
    <property type="match status" value="1"/>
</dbReference>
<reference evidence="2 3" key="1">
    <citation type="submission" date="2024-01" db="EMBL/GenBank/DDBJ databases">
        <title>Genome assemblies of Stephania.</title>
        <authorList>
            <person name="Yang L."/>
        </authorList>
    </citation>
    <scope>NUCLEOTIDE SEQUENCE [LARGE SCALE GENOMIC DNA]</scope>
    <source>
        <strain evidence="2">JXDWG</strain>
        <tissue evidence="2">Leaf</tissue>
    </source>
</reference>
<feature type="domain" description="RNase H type-1" evidence="1">
    <location>
        <begin position="26"/>
        <end position="93"/>
    </location>
</feature>
<proteinExistence type="predicted"/>
<dbReference type="Gene3D" id="3.30.420.10">
    <property type="entry name" value="Ribonuclease H-like superfamily/Ribonuclease H"/>
    <property type="match status" value="1"/>
</dbReference>
<organism evidence="2 3">
    <name type="scientific">Stephania cephalantha</name>
    <dbReference type="NCBI Taxonomy" id="152367"/>
    <lineage>
        <taxon>Eukaryota</taxon>
        <taxon>Viridiplantae</taxon>
        <taxon>Streptophyta</taxon>
        <taxon>Embryophyta</taxon>
        <taxon>Tracheophyta</taxon>
        <taxon>Spermatophyta</taxon>
        <taxon>Magnoliopsida</taxon>
        <taxon>Ranunculales</taxon>
        <taxon>Menispermaceae</taxon>
        <taxon>Menispermoideae</taxon>
        <taxon>Cissampelideae</taxon>
        <taxon>Stephania</taxon>
    </lineage>
</organism>